<dbReference type="Gene3D" id="3.40.50.1820">
    <property type="entry name" value="alpha/beta hydrolase"/>
    <property type="match status" value="1"/>
</dbReference>
<accession>A0ABP0SGK8</accession>
<dbReference type="EMBL" id="CAXAMM010043741">
    <property type="protein sequence ID" value="CAK9111504.1"/>
    <property type="molecule type" value="Genomic_DNA"/>
</dbReference>
<sequence>MVLRRPASQARRPASSTKSPIFLCAPGAGGGRSRQALLGRFGSVKHIKLSGALNLTEQHETRILEELLKQMKAASKANQSGRPIYLVGHSFGARAAVHLFARTDVRKQLPHNVQGIIAFGYPLLHPTQHRERKILELPASTRVLFLSGTRDPFMGDFKLLKGTLKKAKCKHTLVKVEGIGPSAADPSIAQTAIRLQCSFERLWKVNSLAGGQWTLALEVLQEMKRKMRPSNASYSATISACEKAFRWREALALLE</sequence>
<protein>
    <recommendedName>
        <fullName evidence="1">KANL3/Tex30 alpha/beta hydrolase-like domain-containing protein</fullName>
    </recommendedName>
</protein>
<dbReference type="InterPro" id="IPR029058">
    <property type="entry name" value="AB_hydrolase_fold"/>
</dbReference>
<reference evidence="2 3" key="1">
    <citation type="submission" date="2024-02" db="EMBL/GenBank/DDBJ databases">
        <authorList>
            <person name="Chen Y."/>
            <person name="Shah S."/>
            <person name="Dougan E. K."/>
            <person name="Thang M."/>
            <person name="Chan C."/>
        </authorList>
    </citation>
    <scope>NUCLEOTIDE SEQUENCE [LARGE SCALE GENOMIC DNA]</scope>
</reference>
<dbReference type="Gene3D" id="1.25.40.10">
    <property type="entry name" value="Tetratricopeptide repeat domain"/>
    <property type="match status" value="1"/>
</dbReference>
<dbReference type="PANTHER" id="PTHR13136">
    <property type="entry name" value="TESTIS DEVELOPMENT PROTEIN PRTD"/>
    <property type="match status" value="1"/>
</dbReference>
<dbReference type="InterPro" id="IPR026555">
    <property type="entry name" value="NSL3/Tex30"/>
</dbReference>
<evidence type="ECO:0000313" key="2">
    <source>
        <dbReference type="EMBL" id="CAK9111504.1"/>
    </source>
</evidence>
<dbReference type="Proteomes" id="UP001642464">
    <property type="component" value="Unassembled WGS sequence"/>
</dbReference>
<feature type="non-terminal residue" evidence="2">
    <location>
        <position position="255"/>
    </location>
</feature>
<organism evidence="2 3">
    <name type="scientific">Durusdinium trenchii</name>
    <dbReference type="NCBI Taxonomy" id="1381693"/>
    <lineage>
        <taxon>Eukaryota</taxon>
        <taxon>Sar</taxon>
        <taxon>Alveolata</taxon>
        <taxon>Dinophyceae</taxon>
        <taxon>Suessiales</taxon>
        <taxon>Symbiodiniaceae</taxon>
        <taxon>Durusdinium</taxon>
    </lineage>
</organism>
<name>A0ABP0SGK8_9DINO</name>
<dbReference type="InterPro" id="IPR046879">
    <property type="entry name" value="KANL3/Tex30_Abhydrolase"/>
</dbReference>
<dbReference type="PANTHER" id="PTHR13136:SF11">
    <property type="entry name" value="TESTIS-EXPRESSED PROTEIN 30"/>
    <property type="match status" value="1"/>
</dbReference>
<keyword evidence="3" id="KW-1185">Reference proteome</keyword>
<dbReference type="InterPro" id="IPR011990">
    <property type="entry name" value="TPR-like_helical_dom_sf"/>
</dbReference>
<feature type="domain" description="KANL3/Tex30 alpha/beta hydrolase-like" evidence="1">
    <location>
        <begin position="65"/>
        <end position="163"/>
    </location>
</feature>
<evidence type="ECO:0000259" key="1">
    <source>
        <dbReference type="Pfam" id="PF20408"/>
    </source>
</evidence>
<dbReference type="Pfam" id="PF20408">
    <property type="entry name" value="Abhydrolase_11"/>
    <property type="match status" value="1"/>
</dbReference>
<comment type="caution">
    <text evidence="2">The sequence shown here is derived from an EMBL/GenBank/DDBJ whole genome shotgun (WGS) entry which is preliminary data.</text>
</comment>
<proteinExistence type="predicted"/>
<gene>
    <name evidence="2" type="ORF">SCF082_LOCUS51757</name>
</gene>
<evidence type="ECO:0000313" key="3">
    <source>
        <dbReference type="Proteomes" id="UP001642464"/>
    </source>
</evidence>
<dbReference type="SUPFAM" id="SSF53474">
    <property type="entry name" value="alpha/beta-Hydrolases"/>
    <property type="match status" value="1"/>
</dbReference>